<evidence type="ECO:0000259" key="3">
    <source>
        <dbReference type="Pfam" id="PF02369"/>
    </source>
</evidence>
<reference evidence="5" key="1">
    <citation type="submission" date="2016-06" db="EMBL/GenBank/DDBJ databases">
        <authorList>
            <person name="Butler K."/>
        </authorList>
    </citation>
    <scope>NUCLEOTIDE SEQUENCE [LARGE SCALE GENOMIC DNA]</scope>
    <source>
        <strain evidence="5">GCSL-Mp20</strain>
    </source>
</reference>
<keyword evidence="5" id="KW-1185">Reference proteome</keyword>
<keyword evidence="2" id="KW-0843">Virulence</keyword>
<sequence>MGTDKHNLLFSRIIDQALPGLSNKLSAGKTEKSVITRLEEGTEGLMADYPGLGYPDAEMLHNRLAVAIHAVARKQRESRQLNVLRSPREEKGLKALTRQLTYEDQFSPNWAGNTLPDAIDSGHGAVAYLYDLLAFVKKEIEPKGDSDKAITLKQRRPDIYNILLNEENVNGNISKIQIINEIISTAISQQENSEDPEKLMLNVRYPYRFPFENYMNQIYAVLDEYDLSIGDIKRHCDPQAPYFTQPGLHGTNSDSALWLDSHLGPGLREILLAVPQVKNSQAEDNTPYFKQNFGVEQFTDLLNSTVFCQQLKLERSDLERLFSCGEYVPHLSVNVDPKTITGYTTEQGGEVSPAVYGSVFINNNVSPAIKIDSDTSDNHAFENMDESRCERIERFLRLSRALNLPYNELDTLLISVIRAENNQVDQGLTITGNTLRAIGLFVKLNRKLKCTVSQFSVLYDGITIYSQGKNISDFDRLFNNDDRFNYRFVLDDKKMEERDINRICSVFGINYDTFSYLALLTREVLGLEVLTRSRNVISAIYRPVVLADLLKIKPLELLALLKSMNPDAQFDRLFTGIPENRVYRVFEQADITSAISALVSIQAWRTENKLSVAQIFNWITPAIVDDQEDNTERELFRQIKQNIKSTLFSNEVLYLAGAPKDINWVSVLHVLVSEQGILKDTDDGLDWESYKPYALDIITQSVKKELTDISSEEQGNIINTILSVLLEKRSTQWKNVSGLLEGYLGNKTDSIIPALYWCGSNTGEFLKNILDIPDDNMLSADGDNIMKLLSSLRRYSEIIAHFRLEPAMMSQLLSHDNNQRWYELKTEKPDLQLLYRLSVYRGLIDDGKQPAEKLLNYLSLINSLPIDSRSDKIRLYRDQALNKLSLFMGWSINELLTAAQYVAPENAIIRTLPQILLVKQIHSVCLKTGMSARSVISLFNLNEDSKSSLYQSVADQVMESLAPQDVSLYSNDESSQGDLTVSVSAGKTTLLVYSENQKEEQTAEDETLLTITLQTLESTPLEGIPVLWEKISEQGELSGTESTTDKSGRASMTLKAGLQQGVALIKAHYGVKNIPLPLIRIDCDISTLGATGNETVPKNPVDIPADGKTQVEITTFFRDSYDNPGIDKNIRWETTGGRFIYKDGITDDHGTCHAILVSDEPADITVRAFYEDIPEEYTEADISFISA</sequence>
<dbReference type="RefSeq" id="WP_067397974.1">
    <property type="nucleotide sequence ID" value="NZ_LZEY01000001.1"/>
</dbReference>
<protein>
    <recommendedName>
        <fullName evidence="3">Big-1 domain-containing protein</fullName>
    </recommendedName>
</protein>
<dbReference type="SUPFAM" id="SSF49373">
    <property type="entry name" value="Invasin/intimin cell-adhesion fragments"/>
    <property type="match status" value="2"/>
</dbReference>
<dbReference type="InterPro" id="IPR003344">
    <property type="entry name" value="Big_1_dom"/>
</dbReference>
<dbReference type="AlphaFoldDB" id="A0A1B8HTH9"/>
<dbReference type="InterPro" id="IPR018003">
    <property type="entry name" value="Insecticidal_toxin/plasmid_vir"/>
</dbReference>
<dbReference type="OrthoDB" id="6463403at2"/>
<dbReference type="EMBL" id="LZEY01000001">
    <property type="protein sequence ID" value="OBU13193.1"/>
    <property type="molecule type" value="Genomic_DNA"/>
</dbReference>
<evidence type="ECO:0000256" key="2">
    <source>
        <dbReference type="ARBA" id="ARBA00023026"/>
    </source>
</evidence>
<dbReference type="Gene3D" id="2.60.40.10">
    <property type="entry name" value="Immunoglobulins"/>
    <property type="match status" value="2"/>
</dbReference>
<name>A0A1B8HTH9_9GAMM</name>
<dbReference type="Pfam" id="PF03538">
    <property type="entry name" value="VRP1"/>
    <property type="match status" value="1"/>
</dbReference>
<proteinExistence type="inferred from homology"/>
<evidence type="ECO:0000313" key="4">
    <source>
        <dbReference type="EMBL" id="OBU13193.1"/>
    </source>
</evidence>
<dbReference type="InterPro" id="IPR013783">
    <property type="entry name" value="Ig-like_fold"/>
</dbReference>
<dbReference type="Proteomes" id="UP000092377">
    <property type="component" value="Unassembled WGS sequence"/>
</dbReference>
<gene>
    <name evidence="4" type="ORF">AYY18_00020</name>
</gene>
<feature type="domain" description="Big-1" evidence="3">
    <location>
        <begin position="1098"/>
        <end position="1185"/>
    </location>
</feature>
<comment type="caution">
    <text evidence="4">The sequence shown here is derived from an EMBL/GenBank/DDBJ whole genome shotgun (WGS) entry which is preliminary data.</text>
</comment>
<accession>A0A1B8HTH9</accession>
<comment type="similarity">
    <text evidence="1">Belongs to the intimin/invasin family.</text>
</comment>
<dbReference type="InterPro" id="IPR008964">
    <property type="entry name" value="Invasin/intimin_cell_adhesion"/>
</dbReference>
<evidence type="ECO:0000313" key="5">
    <source>
        <dbReference type="Proteomes" id="UP000092377"/>
    </source>
</evidence>
<organism evidence="4 5">
    <name type="scientific">Morganella psychrotolerans</name>
    <dbReference type="NCBI Taxonomy" id="368603"/>
    <lineage>
        <taxon>Bacteria</taxon>
        <taxon>Pseudomonadati</taxon>
        <taxon>Pseudomonadota</taxon>
        <taxon>Gammaproteobacteria</taxon>
        <taxon>Enterobacterales</taxon>
        <taxon>Morganellaceae</taxon>
        <taxon>Morganella</taxon>
    </lineage>
</organism>
<evidence type="ECO:0000256" key="1">
    <source>
        <dbReference type="ARBA" id="ARBA00010116"/>
    </source>
</evidence>
<dbReference type="Pfam" id="PF02369">
    <property type="entry name" value="Big_1"/>
    <property type="match status" value="1"/>
</dbReference>